<accession>A0ABC8RTL7</accession>
<comment type="caution">
    <text evidence="1">The sequence shown here is derived from an EMBL/GenBank/DDBJ whole genome shotgun (WGS) entry which is preliminary data.</text>
</comment>
<keyword evidence="2" id="KW-1185">Reference proteome</keyword>
<name>A0ABC8RTL7_9AQUA</name>
<dbReference type="PANTHER" id="PTHR47926">
    <property type="entry name" value="PENTATRICOPEPTIDE REPEAT-CONTAINING PROTEIN"/>
    <property type="match status" value="1"/>
</dbReference>
<evidence type="ECO:0000313" key="1">
    <source>
        <dbReference type="EMBL" id="CAK9148073.1"/>
    </source>
</evidence>
<dbReference type="Proteomes" id="UP001642360">
    <property type="component" value="Unassembled WGS sequence"/>
</dbReference>
<dbReference type="Pfam" id="PF20431">
    <property type="entry name" value="E_motif"/>
    <property type="match status" value="1"/>
</dbReference>
<dbReference type="AlphaFoldDB" id="A0ABC8RTL7"/>
<dbReference type="PANTHER" id="PTHR47926:SF436">
    <property type="entry name" value="PENTATRICOPEPTIDE REPEAT-CONTAINING PROTEIN ELI1, CHLOROPLASTIC-LIKE ISOFORM X2"/>
    <property type="match status" value="1"/>
</dbReference>
<sequence length="183" mass="21170">MRGVEFLTSWFVFIRFNPPFGICDVDLLISFRWLKKLRNCEANTTKARLWESLLGAFRNHGDVELAGHIDRRLLELDSEDSAGYVQLSYIPASMRKWDHVEEPTRKLRTRGVTKEPGCSMVEVNGIVHEFLASEGMISRYGRECLPLEILSNLSDINFKPVLILSEESGSWFLIKFITKKLMW</sequence>
<evidence type="ECO:0000313" key="2">
    <source>
        <dbReference type="Proteomes" id="UP001642360"/>
    </source>
</evidence>
<gene>
    <name evidence="1" type="ORF">ILEXP_LOCUS16003</name>
</gene>
<organism evidence="1 2">
    <name type="scientific">Ilex paraguariensis</name>
    <name type="common">yerba mate</name>
    <dbReference type="NCBI Taxonomy" id="185542"/>
    <lineage>
        <taxon>Eukaryota</taxon>
        <taxon>Viridiplantae</taxon>
        <taxon>Streptophyta</taxon>
        <taxon>Embryophyta</taxon>
        <taxon>Tracheophyta</taxon>
        <taxon>Spermatophyta</taxon>
        <taxon>Magnoliopsida</taxon>
        <taxon>eudicotyledons</taxon>
        <taxon>Gunneridae</taxon>
        <taxon>Pentapetalae</taxon>
        <taxon>asterids</taxon>
        <taxon>campanulids</taxon>
        <taxon>Aquifoliales</taxon>
        <taxon>Aquifoliaceae</taxon>
        <taxon>Ilex</taxon>
    </lineage>
</organism>
<dbReference type="InterPro" id="IPR046848">
    <property type="entry name" value="E_motif"/>
</dbReference>
<reference evidence="1 2" key="1">
    <citation type="submission" date="2024-02" db="EMBL/GenBank/DDBJ databases">
        <authorList>
            <person name="Vignale AGUSTIN F."/>
            <person name="Sosa J E."/>
            <person name="Modenutti C."/>
        </authorList>
    </citation>
    <scope>NUCLEOTIDE SEQUENCE [LARGE SCALE GENOMIC DNA]</scope>
</reference>
<dbReference type="EMBL" id="CAUOFW020001725">
    <property type="protein sequence ID" value="CAK9148073.1"/>
    <property type="molecule type" value="Genomic_DNA"/>
</dbReference>
<dbReference type="InterPro" id="IPR046960">
    <property type="entry name" value="PPR_At4g14850-like_plant"/>
</dbReference>
<proteinExistence type="predicted"/>
<protein>
    <submittedName>
        <fullName evidence="1">Uncharacterized protein</fullName>
    </submittedName>
</protein>